<comment type="caution">
    <text evidence="2">The sequence shown here is derived from an EMBL/GenBank/DDBJ whole genome shotgun (WGS) entry which is preliminary data.</text>
</comment>
<name>A0A563U6N8_9SPHI</name>
<dbReference type="SUPFAM" id="SSF51735">
    <property type="entry name" value="NAD(P)-binding Rossmann-fold domains"/>
    <property type="match status" value="1"/>
</dbReference>
<dbReference type="EMBL" id="VOEI01000002">
    <property type="protein sequence ID" value="TWR27010.1"/>
    <property type="molecule type" value="Genomic_DNA"/>
</dbReference>
<dbReference type="Gene3D" id="3.40.50.720">
    <property type="entry name" value="NAD(P)-binding Rossmann-like Domain"/>
    <property type="match status" value="1"/>
</dbReference>
<evidence type="ECO:0000313" key="3">
    <source>
        <dbReference type="Proteomes" id="UP000318010"/>
    </source>
</evidence>
<dbReference type="InterPro" id="IPR036291">
    <property type="entry name" value="NAD(P)-bd_dom_sf"/>
</dbReference>
<dbReference type="InterPro" id="IPR050177">
    <property type="entry name" value="Lipid_A_modif_metabolic_enz"/>
</dbReference>
<keyword evidence="3" id="KW-1185">Reference proteome</keyword>
<organism evidence="2 3">
    <name type="scientific">Mucilaginibacter achroorhodeus</name>
    <dbReference type="NCBI Taxonomy" id="2599294"/>
    <lineage>
        <taxon>Bacteria</taxon>
        <taxon>Pseudomonadati</taxon>
        <taxon>Bacteroidota</taxon>
        <taxon>Sphingobacteriia</taxon>
        <taxon>Sphingobacteriales</taxon>
        <taxon>Sphingobacteriaceae</taxon>
        <taxon>Mucilaginibacter</taxon>
    </lineage>
</organism>
<dbReference type="Pfam" id="PF01370">
    <property type="entry name" value="Epimerase"/>
    <property type="match status" value="1"/>
</dbReference>
<dbReference type="RefSeq" id="WP_146270216.1">
    <property type="nucleotide sequence ID" value="NZ_VOEI01000002.1"/>
</dbReference>
<reference evidence="2 3" key="1">
    <citation type="submission" date="2019-07" db="EMBL/GenBank/DDBJ databases">
        <authorList>
            <person name="Kim J."/>
        </authorList>
    </citation>
    <scope>NUCLEOTIDE SEQUENCE [LARGE SCALE GENOMIC DNA]</scope>
    <source>
        <strain evidence="2 3">MJ1a</strain>
    </source>
</reference>
<feature type="domain" description="NAD-dependent epimerase/dehydratase" evidence="1">
    <location>
        <begin position="4"/>
        <end position="168"/>
    </location>
</feature>
<evidence type="ECO:0000259" key="1">
    <source>
        <dbReference type="Pfam" id="PF01370"/>
    </source>
</evidence>
<gene>
    <name evidence="2" type="ORF">FPZ42_08225</name>
</gene>
<sequence length="330" mass="37363">MFKVLVTGGSGFIGTNLITNLLKDNFQVLSVDIALPANHDHLSKWEMLDILNYQELEKTALAFDPHFIVHLAAVTDLNGKTSNYYHTNVEGTQNVIKVAEKLPRLKKIVFASSMYVCKPGNVPADYKTFNPHTLYGESKVEGERLVNEIKDANYKWVIIRPTSIWGPWFKIPYIDFFDVVYKGKFVNFNKICTKTYGYVGNTVFQIRLLMAADDVYSKTFYLGDMQPTPISEWANEISEKLGKGRVKSVPFIIVKAAALFGDALSKLKISFPLTSFRLQNMMTDNIFSLKDLYAITGDGPYTRAEGTTETIKWLVKYRSYRLPAKADISA</sequence>
<dbReference type="PANTHER" id="PTHR43245:SF13">
    <property type="entry name" value="UDP-D-APIOSE_UDP-D-XYLOSE SYNTHASE 2"/>
    <property type="match status" value="1"/>
</dbReference>
<dbReference type="PANTHER" id="PTHR43245">
    <property type="entry name" value="BIFUNCTIONAL POLYMYXIN RESISTANCE PROTEIN ARNA"/>
    <property type="match status" value="1"/>
</dbReference>
<evidence type="ECO:0000313" key="2">
    <source>
        <dbReference type="EMBL" id="TWR27010.1"/>
    </source>
</evidence>
<dbReference type="AlphaFoldDB" id="A0A563U6N8"/>
<accession>A0A563U6N8</accession>
<dbReference type="Proteomes" id="UP000318010">
    <property type="component" value="Unassembled WGS sequence"/>
</dbReference>
<proteinExistence type="predicted"/>
<dbReference type="InterPro" id="IPR001509">
    <property type="entry name" value="Epimerase_deHydtase"/>
</dbReference>
<protein>
    <submittedName>
        <fullName evidence="2">NAD(P)-dependent oxidoreductase</fullName>
    </submittedName>
</protein>
<dbReference type="OrthoDB" id="9803111at2"/>